<dbReference type="OrthoDB" id="7870971at2"/>
<dbReference type="EMBL" id="CP034328">
    <property type="protein sequence ID" value="AZL59443.1"/>
    <property type="molecule type" value="Genomic_DNA"/>
</dbReference>
<dbReference type="AlphaFoldDB" id="A0A3S8U786"/>
<keyword evidence="2" id="KW-1185">Reference proteome</keyword>
<reference evidence="1 2" key="1">
    <citation type="submission" date="2018-12" db="EMBL/GenBank/DDBJ databases">
        <title>Complete genome sequencing of Tabrizicola sp. K13M18.</title>
        <authorList>
            <person name="Bae J.-W."/>
        </authorList>
    </citation>
    <scope>NUCLEOTIDE SEQUENCE [LARGE SCALE GENOMIC DNA]</scope>
    <source>
        <strain evidence="1 2">K13M18</strain>
    </source>
</reference>
<sequence length="199" mass="21537">MPGLRLEVFDSSLAADGTPQPLVETSVLEEAKIASFEQGYSAGWEDAATAQQDDQGRIRADLARNLQSLAFTFQDARSHVLEAIRPLIVEMTNHLLPEIAREALAPTVLEALMPMADRMADAPLTLVLNPAVRDRVEGLVAQATGLPVLVEEEPSLGEGQVYIRFGPTETKVDLTQVTADITAAVRAFFDLTNKESSHG</sequence>
<dbReference type="Proteomes" id="UP000282002">
    <property type="component" value="Chromosome"/>
</dbReference>
<accession>A0A3S8U786</accession>
<keyword evidence="1" id="KW-0282">Flagellum</keyword>
<dbReference type="KEGG" id="taw:EI545_11675"/>
<proteinExistence type="predicted"/>
<evidence type="ECO:0000313" key="1">
    <source>
        <dbReference type="EMBL" id="AZL59443.1"/>
    </source>
</evidence>
<gene>
    <name evidence="1" type="ORF">EI545_11675</name>
</gene>
<evidence type="ECO:0000313" key="2">
    <source>
        <dbReference type="Proteomes" id="UP000282002"/>
    </source>
</evidence>
<protein>
    <submittedName>
        <fullName evidence="1">Flagellar biosynthesis protein</fullName>
    </submittedName>
</protein>
<dbReference type="RefSeq" id="WP_125325638.1">
    <property type="nucleotide sequence ID" value="NZ_CP034328.1"/>
</dbReference>
<name>A0A3S8U786_9RHOB</name>
<organism evidence="1 2">
    <name type="scientific">Tabrizicola piscis</name>
    <dbReference type="NCBI Taxonomy" id="2494374"/>
    <lineage>
        <taxon>Bacteria</taxon>
        <taxon>Pseudomonadati</taxon>
        <taxon>Pseudomonadota</taxon>
        <taxon>Alphaproteobacteria</taxon>
        <taxon>Rhodobacterales</taxon>
        <taxon>Paracoccaceae</taxon>
        <taxon>Tabrizicola</taxon>
    </lineage>
</organism>
<keyword evidence="1" id="KW-0966">Cell projection</keyword>
<keyword evidence="1" id="KW-0969">Cilium</keyword>